<evidence type="ECO:0000313" key="4">
    <source>
        <dbReference type="Proteomes" id="UP000008722"/>
    </source>
</evidence>
<dbReference type="EMBL" id="CP002361">
    <property type="protein sequence ID" value="ADR37556.1"/>
    <property type="molecule type" value="Genomic_DNA"/>
</dbReference>
<dbReference type="KEGG" id="opr:Ocepr_2106"/>
<dbReference type="PROSITE" id="PS51257">
    <property type="entry name" value="PROKAR_LIPOPROTEIN"/>
    <property type="match status" value="1"/>
</dbReference>
<dbReference type="Pfam" id="PF13620">
    <property type="entry name" value="CarboxypepD_reg"/>
    <property type="match status" value="1"/>
</dbReference>
<proteinExistence type="predicted"/>
<dbReference type="GO" id="GO:0030246">
    <property type="term" value="F:carbohydrate binding"/>
    <property type="evidence" value="ECO:0007669"/>
    <property type="project" value="InterPro"/>
</dbReference>
<dbReference type="SUPFAM" id="SSF49452">
    <property type="entry name" value="Starch-binding domain-like"/>
    <property type="match status" value="1"/>
</dbReference>
<dbReference type="AlphaFoldDB" id="E4UAB3"/>
<organism evidence="3 4">
    <name type="scientific">Oceanithermus profundus (strain DSM 14977 / NBRC 100410 / VKM B-2274 / 506)</name>
    <dbReference type="NCBI Taxonomy" id="670487"/>
    <lineage>
        <taxon>Bacteria</taxon>
        <taxon>Thermotogati</taxon>
        <taxon>Deinococcota</taxon>
        <taxon>Deinococci</taxon>
        <taxon>Thermales</taxon>
        <taxon>Thermaceae</taxon>
        <taxon>Oceanithermus</taxon>
    </lineage>
</organism>
<dbReference type="Gene3D" id="2.60.40.1120">
    <property type="entry name" value="Carboxypeptidase-like, regulatory domain"/>
    <property type="match status" value="1"/>
</dbReference>
<dbReference type="InterPro" id="IPR013784">
    <property type="entry name" value="Carb-bd-like_fold"/>
</dbReference>
<gene>
    <name evidence="3" type="ordered locus">Ocepr_2106</name>
</gene>
<evidence type="ECO:0000256" key="2">
    <source>
        <dbReference type="SAM" id="SignalP"/>
    </source>
</evidence>
<dbReference type="OrthoDB" id="6372180at2"/>
<feature type="signal peptide" evidence="2">
    <location>
        <begin position="1"/>
        <end position="22"/>
    </location>
</feature>
<feature type="region of interest" description="Disordered" evidence="1">
    <location>
        <begin position="249"/>
        <end position="269"/>
    </location>
</feature>
<protein>
    <submittedName>
        <fullName evidence="3">PEGA domain protein</fullName>
    </submittedName>
</protein>
<evidence type="ECO:0000256" key="1">
    <source>
        <dbReference type="SAM" id="MobiDB-lite"/>
    </source>
</evidence>
<dbReference type="RefSeq" id="WP_013458726.1">
    <property type="nucleotide sequence ID" value="NC_014761.1"/>
</dbReference>
<dbReference type="Proteomes" id="UP000008722">
    <property type="component" value="Chromosome"/>
</dbReference>
<name>E4UAB3_OCEP5</name>
<sequence precursor="true">MYKKLGFLSVLAVLALALSACGGVAVPRGTATLSGTVVDATTGLALAGAKACFVYNGALTEICDVTDANGAFVLQLLPAGDHAVQVSKTGYTTARENVQLAAGATTTIRVALNPGLNSGELRIVLSWGADPSDLDSHLWVPQGTGYYEVYFNDQGDCSADPWACLDVDDTTSYGPETITIAQLQSGTYSYAVHWYAGTGSWAGSEAVVRVYDSGGLIATYTAPNNANEPGASGAEWWYVFDLTGTTLTPKNTLSTNPPHTSAVTSLGVK</sequence>
<keyword evidence="4" id="KW-1185">Reference proteome</keyword>
<evidence type="ECO:0000313" key="3">
    <source>
        <dbReference type="EMBL" id="ADR37556.1"/>
    </source>
</evidence>
<feature type="chain" id="PRO_5003190247" evidence="2">
    <location>
        <begin position="23"/>
        <end position="269"/>
    </location>
</feature>
<accession>E4UAB3</accession>
<dbReference type="STRING" id="670487.Ocepr_2106"/>
<reference evidence="3 4" key="2">
    <citation type="journal article" date="2011" name="Stand. Genomic Sci.">
        <title>Complete genome sequence of Oceanithermus profundus type strain (506).</title>
        <authorList>
            <person name="Pati A."/>
            <person name="Zhang X."/>
            <person name="Lapidus A."/>
            <person name="Nolan M."/>
            <person name="Lucas S."/>
            <person name="Del Rio T.G."/>
            <person name="Tice H."/>
            <person name="Cheng J.F."/>
            <person name="Tapia R."/>
            <person name="Han C."/>
            <person name="Goodwin L."/>
            <person name="Pitluck S."/>
            <person name="Liolios K."/>
            <person name="Pagani I."/>
            <person name="Ivanova N."/>
            <person name="Mavromatis K."/>
            <person name="Chen A."/>
            <person name="Palaniappan K."/>
            <person name="Hauser L."/>
            <person name="Jeffries C.D."/>
            <person name="Brambilla E.M."/>
            <person name="Rohl A."/>
            <person name="Mwirichia R."/>
            <person name="Rohde M."/>
            <person name="Tindall B.J."/>
            <person name="Sikorski J."/>
            <person name="Wirth R."/>
            <person name="Goker M."/>
            <person name="Woyke T."/>
            <person name="Detter J.C."/>
            <person name="Bristow J."/>
            <person name="Eisen J.A."/>
            <person name="Markowitz V."/>
            <person name="Hugenholtz P."/>
            <person name="Kyrpides N.C."/>
            <person name="Klenk H.P."/>
            <person name="Land M."/>
        </authorList>
    </citation>
    <scope>NUCLEOTIDE SEQUENCE [LARGE SCALE GENOMIC DNA]</scope>
    <source>
        <strain evidence="4">DSM 14977 / NBRC 100410 / VKM B-2274 / 506</strain>
    </source>
</reference>
<dbReference type="eggNOG" id="COG4676">
    <property type="taxonomic scope" value="Bacteria"/>
</dbReference>
<dbReference type="HOGENOM" id="CLU_1033787_0_0_0"/>
<keyword evidence="2" id="KW-0732">Signal</keyword>
<dbReference type="Gene3D" id="2.60.120.380">
    <property type="match status" value="1"/>
</dbReference>
<reference evidence="4" key="1">
    <citation type="submission" date="2010-11" db="EMBL/GenBank/DDBJ databases">
        <title>The complete sequence of chromosome of Oceanithermus profundus DSM 14977.</title>
        <authorList>
            <consortium name="US DOE Joint Genome Institute (JGI-PGF)"/>
            <person name="Lucas S."/>
            <person name="Copeland A."/>
            <person name="Lapidus A."/>
            <person name="Bruce D."/>
            <person name="Goodwin L."/>
            <person name="Pitluck S."/>
            <person name="Kyrpides N."/>
            <person name="Mavromatis K."/>
            <person name="Pagani I."/>
            <person name="Ivanova N."/>
            <person name="Zhang X."/>
            <person name="Brettin T."/>
            <person name="Detter J.C."/>
            <person name="Tapia R."/>
            <person name="Han C."/>
            <person name="Land M."/>
            <person name="Hauser L."/>
            <person name="Markowitz V."/>
            <person name="Cheng J.-F."/>
            <person name="Hugenholtz P."/>
            <person name="Woyke T."/>
            <person name="Wu D."/>
            <person name="Tindall B."/>
            <person name="Faehnrich R."/>
            <person name="Brambilla E."/>
            <person name="Klenk H.-P."/>
            <person name="Eisen J.A."/>
        </authorList>
    </citation>
    <scope>NUCLEOTIDE SEQUENCE [LARGE SCALE GENOMIC DNA]</scope>
    <source>
        <strain evidence="4">DSM 14977 / NBRC 100410 / VKM B-2274 / 506</strain>
    </source>
</reference>